<evidence type="ECO:0000256" key="1">
    <source>
        <dbReference type="ARBA" id="ARBA00004651"/>
    </source>
</evidence>
<feature type="transmembrane region" description="Helical" evidence="8">
    <location>
        <begin position="88"/>
        <end position="106"/>
    </location>
</feature>
<evidence type="ECO:0000256" key="6">
    <source>
        <dbReference type="ARBA" id="ARBA00022989"/>
    </source>
</evidence>
<evidence type="ECO:0000256" key="5">
    <source>
        <dbReference type="ARBA" id="ARBA00022692"/>
    </source>
</evidence>
<dbReference type="InterPro" id="IPR000522">
    <property type="entry name" value="ABC_transptr_permease_BtuC"/>
</dbReference>
<proteinExistence type="inferred from homology"/>
<dbReference type="GO" id="GO:0022857">
    <property type="term" value="F:transmembrane transporter activity"/>
    <property type="evidence" value="ECO:0007669"/>
    <property type="project" value="InterPro"/>
</dbReference>
<dbReference type="EMBL" id="DRUC01000054">
    <property type="protein sequence ID" value="HHF48255.1"/>
    <property type="molecule type" value="Genomic_DNA"/>
</dbReference>
<dbReference type="AlphaFoldDB" id="A0A7J3THH4"/>
<reference evidence="9" key="1">
    <citation type="journal article" date="2020" name="mSystems">
        <title>Genome- and Community-Level Interaction Insights into Carbon Utilization and Element Cycling Functions of Hydrothermarchaeota in Hydrothermal Sediment.</title>
        <authorList>
            <person name="Zhou Z."/>
            <person name="Liu Y."/>
            <person name="Xu W."/>
            <person name="Pan J."/>
            <person name="Luo Z.H."/>
            <person name="Li M."/>
        </authorList>
    </citation>
    <scope>NUCLEOTIDE SEQUENCE [LARGE SCALE GENOMIC DNA]</scope>
    <source>
        <strain evidence="9">SpSt-10</strain>
    </source>
</reference>
<evidence type="ECO:0000256" key="3">
    <source>
        <dbReference type="ARBA" id="ARBA00022448"/>
    </source>
</evidence>
<gene>
    <name evidence="9" type="ORF">ENL48_03510</name>
</gene>
<comment type="caution">
    <text evidence="9">The sequence shown here is derived from an EMBL/GenBank/DDBJ whole genome shotgun (WGS) entry which is preliminary data.</text>
</comment>
<evidence type="ECO:0000256" key="4">
    <source>
        <dbReference type="ARBA" id="ARBA00022475"/>
    </source>
</evidence>
<dbReference type="PANTHER" id="PTHR30472">
    <property type="entry name" value="FERRIC ENTEROBACTIN TRANSPORT SYSTEM PERMEASE PROTEIN"/>
    <property type="match status" value="1"/>
</dbReference>
<dbReference type="Pfam" id="PF01032">
    <property type="entry name" value="FecCD"/>
    <property type="match status" value="1"/>
</dbReference>
<protein>
    <submittedName>
        <fullName evidence="9">Iron ABC transporter permease</fullName>
    </submittedName>
</protein>
<comment type="subcellular location">
    <subcellularLocation>
        <location evidence="1">Cell membrane</location>
        <topology evidence="1">Multi-pass membrane protein</topology>
    </subcellularLocation>
</comment>
<sequence>MRNTHFINTFSSRIDIRKHIRGSGRDRFICGSLNTRFRTVQNLPRIHCRSESGYGRVCNADPYIIGVSSGASVGAALAILLGLGSLGLMFSAFFCSILAVYVVYQLGKDSTYALLLAGVAMATFLSGLTSLLVYISTESMHEIVFWIMGGFWTAKWIKVKMILFPAEFLEDECPSTRRRTCYECGD</sequence>
<keyword evidence="7 8" id="KW-0472">Membrane</keyword>
<accession>A0A7J3THH4</accession>
<evidence type="ECO:0000256" key="2">
    <source>
        <dbReference type="ARBA" id="ARBA00007935"/>
    </source>
</evidence>
<evidence type="ECO:0000256" key="7">
    <source>
        <dbReference type="ARBA" id="ARBA00023136"/>
    </source>
</evidence>
<dbReference type="GO" id="GO:0005886">
    <property type="term" value="C:plasma membrane"/>
    <property type="evidence" value="ECO:0007669"/>
    <property type="project" value="UniProtKB-SubCell"/>
</dbReference>
<keyword evidence="5 8" id="KW-0812">Transmembrane</keyword>
<keyword evidence="4" id="KW-1003">Cell membrane</keyword>
<keyword evidence="6 8" id="KW-1133">Transmembrane helix</keyword>
<evidence type="ECO:0000313" key="9">
    <source>
        <dbReference type="EMBL" id="HHF48255.1"/>
    </source>
</evidence>
<dbReference type="InterPro" id="IPR037294">
    <property type="entry name" value="ABC_BtuC-like"/>
</dbReference>
<evidence type="ECO:0000256" key="8">
    <source>
        <dbReference type="SAM" id="Phobius"/>
    </source>
</evidence>
<dbReference type="SUPFAM" id="SSF81345">
    <property type="entry name" value="ABC transporter involved in vitamin B12 uptake, BtuC"/>
    <property type="match status" value="1"/>
</dbReference>
<feature type="transmembrane region" description="Helical" evidence="8">
    <location>
        <begin position="112"/>
        <end position="135"/>
    </location>
</feature>
<keyword evidence="3" id="KW-0813">Transport</keyword>
<name>A0A7J3THH4_9EURY</name>
<comment type="similarity">
    <text evidence="2">Belongs to the binding-protein-dependent transport system permease family. FecCD subfamily.</text>
</comment>
<dbReference type="PANTHER" id="PTHR30472:SF25">
    <property type="entry name" value="ABC TRANSPORTER PERMEASE PROTEIN MJ0876-RELATED"/>
    <property type="match status" value="1"/>
</dbReference>
<dbReference type="Gene3D" id="1.10.3470.10">
    <property type="entry name" value="ABC transporter involved in vitamin B12 uptake, BtuC"/>
    <property type="match status" value="1"/>
</dbReference>
<organism evidence="9">
    <name type="scientific">Geoglobus ahangari</name>
    <dbReference type="NCBI Taxonomy" id="113653"/>
    <lineage>
        <taxon>Archaea</taxon>
        <taxon>Methanobacteriati</taxon>
        <taxon>Methanobacteriota</taxon>
        <taxon>Archaeoglobi</taxon>
        <taxon>Archaeoglobales</taxon>
        <taxon>Archaeoglobaceae</taxon>
        <taxon>Geoglobus</taxon>
    </lineage>
</organism>